<evidence type="ECO:0000313" key="1">
    <source>
        <dbReference type="EMBL" id="VFU12462.1"/>
    </source>
</evidence>
<name>A0A485LW71_9ZZZZ</name>
<dbReference type="Gene3D" id="1.10.1330.10">
    <property type="entry name" value="Dockerin domain"/>
    <property type="match status" value="1"/>
</dbReference>
<reference evidence="1" key="1">
    <citation type="submission" date="2019-03" db="EMBL/GenBank/DDBJ databases">
        <authorList>
            <person name="Hao L."/>
        </authorList>
    </citation>
    <scope>NUCLEOTIDE SEQUENCE</scope>
</reference>
<proteinExistence type="predicted"/>
<dbReference type="EMBL" id="CAADRN010000085">
    <property type="protein sequence ID" value="VFU12462.1"/>
    <property type="molecule type" value="Genomic_DNA"/>
</dbReference>
<dbReference type="InterPro" id="IPR036439">
    <property type="entry name" value="Dockerin_dom_sf"/>
</dbReference>
<gene>
    <name evidence="1" type="ORF">SCFA_1750006</name>
</gene>
<protein>
    <recommendedName>
        <fullName evidence="2">Dockerin domain-containing protein</fullName>
    </recommendedName>
</protein>
<sequence length="122" mass="13205">MKAKAKGTSALTHSVADLRDAGNNPLGVTKTNGTVEINEFPGDFNGDTRIDFEDLMIFALAWNHKAGDPGWSQAEQSIPGSPFSQCDISPSSGTYPNLNITPDGKVDFEDLMVFTLIWNATR</sequence>
<evidence type="ECO:0008006" key="2">
    <source>
        <dbReference type="Google" id="ProtNLM"/>
    </source>
</evidence>
<accession>A0A485LW71</accession>
<organism evidence="1">
    <name type="scientific">anaerobic digester metagenome</name>
    <dbReference type="NCBI Taxonomy" id="1263854"/>
    <lineage>
        <taxon>unclassified sequences</taxon>
        <taxon>metagenomes</taxon>
        <taxon>ecological metagenomes</taxon>
    </lineage>
</organism>
<dbReference type="GO" id="GO:0000272">
    <property type="term" value="P:polysaccharide catabolic process"/>
    <property type="evidence" value="ECO:0007669"/>
    <property type="project" value="InterPro"/>
</dbReference>
<dbReference type="AlphaFoldDB" id="A0A485LW71"/>